<feature type="transmembrane region" description="Helical" evidence="5">
    <location>
        <begin position="126"/>
        <end position="147"/>
    </location>
</feature>
<sequence length="157" mass="16348">MARLPVLLAALWWGGISALSFVAVPTLFAKLGSPALAGPVAAHLFSLQCQAGLVIGVLLLVLLRRERGRVQSDAGDVLDPKQVQALQAIIATMGLVLAGMLLAMVQEFGVAPKIVTARASGGNLRVWHGLGTVLVLGQWLCAGAVLWRLSRPAAQAA</sequence>
<feature type="transmembrane region" description="Helical" evidence="5">
    <location>
        <begin position="84"/>
        <end position="106"/>
    </location>
</feature>
<keyword evidence="3 5" id="KW-1133">Transmembrane helix</keyword>
<evidence type="ECO:0000256" key="2">
    <source>
        <dbReference type="ARBA" id="ARBA00022692"/>
    </source>
</evidence>
<feature type="transmembrane region" description="Helical" evidence="5">
    <location>
        <begin position="42"/>
        <end position="63"/>
    </location>
</feature>
<reference evidence="8" key="1">
    <citation type="journal article" date="2019" name="Int. J. Syst. Evol. Microbiol.">
        <title>The Global Catalogue of Microorganisms (GCM) 10K type strain sequencing project: providing services to taxonomists for standard genome sequencing and annotation.</title>
        <authorList>
            <consortium name="The Broad Institute Genomics Platform"/>
            <consortium name="The Broad Institute Genome Sequencing Center for Infectious Disease"/>
            <person name="Wu L."/>
            <person name="Ma J."/>
        </authorList>
    </citation>
    <scope>NUCLEOTIDE SEQUENCE [LARGE SCALE GENOMIC DNA]</scope>
    <source>
        <strain evidence="8">NBRC 109341</strain>
    </source>
</reference>
<proteinExistence type="predicted"/>
<keyword evidence="2 5" id="KW-0812">Transmembrane</keyword>
<gene>
    <name evidence="7" type="ORF">GCM10007935_03310</name>
</gene>
<keyword evidence="4 5" id="KW-0472">Membrane</keyword>
<dbReference type="EMBL" id="BSPB01000002">
    <property type="protein sequence ID" value="GLS12903.1"/>
    <property type="molecule type" value="Genomic_DNA"/>
</dbReference>
<comment type="caution">
    <text evidence="7">The sequence shown here is derived from an EMBL/GenBank/DDBJ whole genome shotgun (WGS) entry which is preliminary data.</text>
</comment>
<comment type="subcellular location">
    <subcellularLocation>
        <location evidence="1">Membrane</location>
    </subcellularLocation>
</comment>
<evidence type="ECO:0000256" key="5">
    <source>
        <dbReference type="SAM" id="Phobius"/>
    </source>
</evidence>
<evidence type="ECO:0000313" key="8">
    <source>
        <dbReference type="Proteomes" id="UP001156903"/>
    </source>
</evidence>
<organism evidence="7 8">
    <name type="scientific">Hydrogenophaga electricum</name>
    <dbReference type="NCBI Taxonomy" id="1230953"/>
    <lineage>
        <taxon>Bacteria</taxon>
        <taxon>Pseudomonadati</taxon>
        <taxon>Pseudomonadota</taxon>
        <taxon>Betaproteobacteria</taxon>
        <taxon>Burkholderiales</taxon>
        <taxon>Comamonadaceae</taxon>
        <taxon>Hydrogenophaga</taxon>
    </lineage>
</organism>
<evidence type="ECO:0000256" key="1">
    <source>
        <dbReference type="ARBA" id="ARBA00004370"/>
    </source>
</evidence>
<dbReference type="Pfam" id="PF13664">
    <property type="entry name" value="DUF4149"/>
    <property type="match status" value="1"/>
</dbReference>
<evidence type="ECO:0000259" key="6">
    <source>
        <dbReference type="Pfam" id="PF13664"/>
    </source>
</evidence>
<feature type="domain" description="TMEM205-like" evidence="6">
    <location>
        <begin position="7"/>
        <end position="121"/>
    </location>
</feature>
<protein>
    <recommendedName>
        <fullName evidence="6">TMEM205-like domain-containing protein</fullName>
    </recommendedName>
</protein>
<evidence type="ECO:0000256" key="4">
    <source>
        <dbReference type="ARBA" id="ARBA00023136"/>
    </source>
</evidence>
<evidence type="ECO:0000313" key="7">
    <source>
        <dbReference type="EMBL" id="GLS12903.1"/>
    </source>
</evidence>
<name>A0ABQ6BXI9_9BURK</name>
<dbReference type="RefSeq" id="WP_234264719.1">
    <property type="nucleotide sequence ID" value="NZ_BSPB01000002.1"/>
</dbReference>
<keyword evidence="8" id="KW-1185">Reference proteome</keyword>
<dbReference type="Proteomes" id="UP001156903">
    <property type="component" value="Unassembled WGS sequence"/>
</dbReference>
<dbReference type="InterPro" id="IPR025423">
    <property type="entry name" value="TMEM205-like"/>
</dbReference>
<accession>A0ABQ6BXI9</accession>
<evidence type="ECO:0000256" key="3">
    <source>
        <dbReference type="ARBA" id="ARBA00022989"/>
    </source>
</evidence>